<feature type="compositionally biased region" description="Polar residues" evidence="1">
    <location>
        <begin position="25"/>
        <end position="38"/>
    </location>
</feature>
<evidence type="ECO:0000313" key="2">
    <source>
        <dbReference type="EMBL" id="QGZ99230.1"/>
    </source>
</evidence>
<sequence>MPGFDRTGPAGKGSMTGGRRGNCMSAATETNTPEQNGSAGRVFLRRELSLGGGFGGGGGKKSSGRRQGR</sequence>
<evidence type="ECO:0000313" key="3">
    <source>
        <dbReference type="Proteomes" id="UP000430508"/>
    </source>
</evidence>
<dbReference type="Pfam" id="PF17253">
    <property type="entry name" value="DUF5320"/>
    <property type="match status" value="1"/>
</dbReference>
<feature type="compositionally biased region" description="Gly residues" evidence="1">
    <location>
        <begin position="10"/>
        <end position="20"/>
    </location>
</feature>
<name>A0A857DEW2_9FIRM</name>
<feature type="region of interest" description="Disordered" evidence="1">
    <location>
        <begin position="1"/>
        <end position="69"/>
    </location>
</feature>
<feature type="compositionally biased region" description="Gly residues" evidence="1">
    <location>
        <begin position="50"/>
        <end position="61"/>
    </location>
</feature>
<protein>
    <submittedName>
        <fullName evidence="2">Uncharacterized protein</fullName>
    </submittedName>
</protein>
<dbReference type="RefSeq" id="WP_158208058.1">
    <property type="nucleotide sequence ID" value="NZ_CP046996.1"/>
</dbReference>
<dbReference type="EMBL" id="CP046996">
    <property type="protein sequence ID" value="QGZ99230.1"/>
    <property type="molecule type" value="Genomic_DNA"/>
</dbReference>
<proteinExistence type="predicted"/>
<dbReference type="Proteomes" id="UP000430508">
    <property type="component" value="Chromosome"/>
</dbReference>
<dbReference type="InterPro" id="IPR035205">
    <property type="entry name" value="DUF5320"/>
</dbReference>
<reference evidence="2 3" key="1">
    <citation type="submission" date="2019-12" db="EMBL/GenBank/DDBJ databases">
        <title>Sequence classification of anaerobic respiratory reductive dehalogenases: First we see many, then we see few.</title>
        <authorList>
            <person name="Molenda O."/>
            <person name="Puentes Jacome L.A."/>
            <person name="Cao X."/>
            <person name="Nesbo C.L."/>
            <person name="Tang S."/>
            <person name="Morson N."/>
            <person name="Patron J."/>
            <person name="Lomheim L."/>
            <person name="Wishart D.S."/>
            <person name="Edwards E.A."/>
        </authorList>
    </citation>
    <scope>NUCLEOTIDE SEQUENCE [LARGE SCALE GENOMIC DNA]</scope>
    <source>
        <strain evidence="2 3">12DCA</strain>
    </source>
</reference>
<dbReference type="AlphaFoldDB" id="A0A857DEW2"/>
<accession>A0A857DEW2</accession>
<evidence type="ECO:0000256" key="1">
    <source>
        <dbReference type="SAM" id="MobiDB-lite"/>
    </source>
</evidence>
<organism evidence="2 3">
    <name type="scientific">Dehalobacter restrictus</name>
    <dbReference type="NCBI Taxonomy" id="55583"/>
    <lineage>
        <taxon>Bacteria</taxon>
        <taxon>Bacillati</taxon>
        <taxon>Bacillota</taxon>
        <taxon>Clostridia</taxon>
        <taxon>Eubacteriales</taxon>
        <taxon>Desulfitobacteriaceae</taxon>
        <taxon>Dehalobacter</taxon>
    </lineage>
</organism>
<gene>
    <name evidence="2" type="ORF">GQ588_00375</name>
</gene>